<evidence type="ECO:0000313" key="2">
    <source>
        <dbReference type="Proteomes" id="UP000816034"/>
    </source>
</evidence>
<protein>
    <recommendedName>
        <fullName evidence="3">Ankyrin repeat domain-containing protein</fullName>
    </recommendedName>
</protein>
<dbReference type="Proteomes" id="UP000816034">
    <property type="component" value="Unassembled WGS sequence"/>
</dbReference>
<dbReference type="AlphaFoldDB" id="A0AA88KIJ5"/>
<evidence type="ECO:0008006" key="3">
    <source>
        <dbReference type="Google" id="ProtNLM"/>
    </source>
</evidence>
<accession>A0AA88KIJ5</accession>
<sequence length="101" mass="11648">MSSTEYNQAQQTIADGNYGKFVAALDRLRNLNAVDEYGNTLLHWAAAYKRLEMVKELIEKKKIDITIKNKTQKTAYDLVVDASATDMSFFEVKQYLKTKYQ</sequence>
<dbReference type="InterPro" id="IPR002110">
    <property type="entry name" value="Ankyrin_rpt"/>
</dbReference>
<dbReference type="Gene3D" id="1.25.40.20">
    <property type="entry name" value="Ankyrin repeat-containing domain"/>
    <property type="match status" value="1"/>
</dbReference>
<name>A0AA88KIJ5_NAELO</name>
<dbReference type="SUPFAM" id="SSF48403">
    <property type="entry name" value="Ankyrin repeat"/>
    <property type="match status" value="1"/>
</dbReference>
<proteinExistence type="predicted"/>
<reference evidence="1 2" key="1">
    <citation type="journal article" date="2018" name="BMC Genomics">
        <title>The genome of Naegleria lovaniensis, the basis for a comparative approach to unravel pathogenicity factors of the human pathogenic amoeba N. fowleri.</title>
        <authorList>
            <person name="Liechti N."/>
            <person name="Schurch N."/>
            <person name="Bruggmann R."/>
            <person name="Wittwer M."/>
        </authorList>
    </citation>
    <scope>NUCLEOTIDE SEQUENCE [LARGE SCALE GENOMIC DNA]</scope>
    <source>
        <strain evidence="1 2">ATCC 30569</strain>
    </source>
</reference>
<evidence type="ECO:0000313" key="1">
    <source>
        <dbReference type="EMBL" id="KAG2382277.1"/>
    </source>
</evidence>
<dbReference type="InterPro" id="IPR036770">
    <property type="entry name" value="Ankyrin_rpt-contain_sf"/>
</dbReference>
<dbReference type="GeneID" id="68097934"/>
<comment type="caution">
    <text evidence="1">The sequence shown here is derived from an EMBL/GenBank/DDBJ whole genome shotgun (WGS) entry which is preliminary data.</text>
</comment>
<dbReference type="SMART" id="SM00248">
    <property type="entry name" value="ANK"/>
    <property type="match status" value="1"/>
</dbReference>
<gene>
    <name evidence="1" type="ORF">C9374_005479</name>
</gene>
<dbReference type="EMBL" id="PYSW02000024">
    <property type="protein sequence ID" value="KAG2382277.1"/>
    <property type="molecule type" value="Genomic_DNA"/>
</dbReference>
<keyword evidence="2" id="KW-1185">Reference proteome</keyword>
<organism evidence="1 2">
    <name type="scientific">Naegleria lovaniensis</name>
    <name type="common">Amoeba</name>
    <dbReference type="NCBI Taxonomy" id="51637"/>
    <lineage>
        <taxon>Eukaryota</taxon>
        <taxon>Discoba</taxon>
        <taxon>Heterolobosea</taxon>
        <taxon>Tetramitia</taxon>
        <taxon>Eutetramitia</taxon>
        <taxon>Vahlkampfiidae</taxon>
        <taxon>Naegleria</taxon>
    </lineage>
</organism>
<dbReference type="RefSeq" id="XP_044547956.1">
    <property type="nucleotide sequence ID" value="XM_044695233.1"/>
</dbReference>
<dbReference type="Pfam" id="PF13857">
    <property type="entry name" value="Ank_5"/>
    <property type="match status" value="1"/>
</dbReference>